<evidence type="ECO:0000256" key="1">
    <source>
        <dbReference type="SAM" id="MobiDB-lite"/>
    </source>
</evidence>
<reference evidence="3" key="1">
    <citation type="journal article" date="2019" name="Int. J. Syst. Evol. Microbiol.">
        <title>The Global Catalogue of Microorganisms (GCM) 10K type strain sequencing project: providing services to taxonomists for standard genome sequencing and annotation.</title>
        <authorList>
            <consortium name="The Broad Institute Genomics Platform"/>
            <consortium name="The Broad Institute Genome Sequencing Center for Infectious Disease"/>
            <person name="Wu L."/>
            <person name="Ma J."/>
        </authorList>
    </citation>
    <scope>NUCLEOTIDE SEQUENCE [LARGE SCALE GENOMIC DNA]</scope>
    <source>
        <strain evidence="3">JCM 18410</strain>
    </source>
</reference>
<feature type="region of interest" description="Disordered" evidence="1">
    <location>
        <begin position="23"/>
        <end position="138"/>
    </location>
</feature>
<name>A0ABP9KCV3_9ACTN</name>
<protein>
    <submittedName>
        <fullName evidence="2">Uncharacterized protein</fullName>
    </submittedName>
</protein>
<sequence>MPTTTPRTTGAPTHFHQRLINGAFPVPHHGFNEEPARRLREHPAAELGVPPRGPAVRGALTGARAAGPAQPQQHHGKVADHDPGPRPRARRRLFVPSQYHRRTVPEGALAVQRAEPGVLARQETVSSPAGARHGRGVP</sequence>
<evidence type="ECO:0000313" key="3">
    <source>
        <dbReference type="Proteomes" id="UP001500124"/>
    </source>
</evidence>
<gene>
    <name evidence="2" type="ORF">GCM10023336_24930</name>
</gene>
<dbReference type="Proteomes" id="UP001500124">
    <property type="component" value="Unassembled WGS sequence"/>
</dbReference>
<proteinExistence type="predicted"/>
<keyword evidence="3" id="KW-1185">Reference proteome</keyword>
<dbReference type="EMBL" id="BAABKC010000037">
    <property type="protein sequence ID" value="GAA5054042.1"/>
    <property type="molecule type" value="Genomic_DNA"/>
</dbReference>
<accession>A0ABP9KCV3</accession>
<organism evidence="2 3">
    <name type="scientific">Streptomyces similanensis</name>
    <dbReference type="NCBI Taxonomy" id="1274988"/>
    <lineage>
        <taxon>Bacteria</taxon>
        <taxon>Bacillati</taxon>
        <taxon>Actinomycetota</taxon>
        <taxon>Actinomycetes</taxon>
        <taxon>Kitasatosporales</taxon>
        <taxon>Streptomycetaceae</taxon>
        <taxon>Streptomyces</taxon>
    </lineage>
</organism>
<comment type="caution">
    <text evidence="2">The sequence shown here is derived from an EMBL/GenBank/DDBJ whole genome shotgun (WGS) entry which is preliminary data.</text>
</comment>
<feature type="compositionally biased region" description="Basic and acidic residues" evidence="1">
    <location>
        <begin position="30"/>
        <end position="44"/>
    </location>
</feature>
<evidence type="ECO:0000313" key="2">
    <source>
        <dbReference type="EMBL" id="GAA5054042.1"/>
    </source>
</evidence>